<evidence type="ECO:0000259" key="3">
    <source>
        <dbReference type="SMART" id="SM00645"/>
    </source>
</evidence>
<feature type="domain" description="Peptidase C1A papain C-terminal" evidence="3">
    <location>
        <begin position="114"/>
        <end position="334"/>
    </location>
</feature>
<keyword evidence="2" id="KW-1015">Disulfide bond</keyword>
<dbReference type="SMART" id="SM00848">
    <property type="entry name" value="Inhibitor_I29"/>
    <property type="match status" value="1"/>
</dbReference>
<accession>A0A6B2L896</accession>
<organism evidence="5">
    <name type="scientific">Arcella intermedia</name>
    <dbReference type="NCBI Taxonomy" id="1963864"/>
    <lineage>
        <taxon>Eukaryota</taxon>
        <taxon>Amoebozoa</taxon>
        <taxon>Tubulinea</taxon>
        <taxon>Elardia</taxon>
        <taxon>Arcellinida</taxon>
        <taxon>Sphaerothecina</taxon>
        <taxon>Arcellidae</taxon>
        <taxon>Arcella</taxon>
    </lineage>
</organism>
<evidence type="ECO:0000259" key="4">
    <source>
        <dbReference type="SMART" id="SM00848"/>
    </source>
</evidence>
<dbReference type="PANTHER" id="PTHR12411">
    <property type="entry name" value="CYSTEINE PROTEASE FAMILY C1-RELATED"/>
    <property type="match status" value="1"/>
</dbReference>
<evidence type="ECO:0008006" key="6">
    <source>
        <dbReference type="Google" id="ProtNLM"/>
    </source>
</evidence>
<dbReference type="PROSITE" id="PS00640">
    <property type="entry name" value="THIOL_PROTEASE_ASN"/>
    <property type="match status" value="1"/>
</dbReference>
<dbReference type="InterPro" id="IPR000169">
    <property type="entry name" value="Pept_cys_AS"/>
</dbReference>
<dbReference type="PROSITE" id="PS00139">
    <property type="entry name" value="THIOL_PROTEASE_CYS"/>
    <property type="match status" value="1"/>
</dbReference>
<evidence type="ECO:0000256" key="1">
    <source>
        <dbReference type="ARBA" id="ARBA00008455"/>
    </source>
</evidence>
<dbReference type="Gene3D" id="3.90.70.10">
    <property type="entry name" value="Cysteine proteinases"/>
    <property type="match status" value="1"/>
</dbReference>
<dbReference type="InterPro" id="IPR013128">
    <property type="entry name" value="Peptidase_C1A"/>
</dbReference>
<proteinExistence type="inferred from homology"/>
<dbReference type="SUPFAM" id="SSF54001">
    <property type="entry name" value="Cysteine proteinases"/>
    <property type="match status" value="1"/>
</dbReference>
<dbReference type="InterPro" id="IPR000668">
    <property type="entry name" value="Peptidase_C1A_C"/>
</dbReference>
<dbReference type="InterPro" id="IPR038765">
    <property type="entry name" value="Papain-like_cys_pep_sf"/>
</dbReference>
<evidence type="ECO:0000313" key="5">
    <source>
        <dbReference type="EMBL" id="NDV33067.1"/>
    </source>
</evidence>
<dbReference type="Pfam" id="PF08246">
    <property type="entry name" value="Inhibitor_I29"/>
    <property type="match status" value="1"/>
</dbReference>
<dbReference type="CDD" id="cd02248">
    <property type="entry name" value="Peptidase_C1A"/>
    <property type="match status" value="1"/>
</dbReference>
<comment type="similarity">
    <text evidence="1">Belongs to the peptidase C1 family.</text>
</comment>
<dbReference type="GO" id="GO:0006508">
    <property type="term" value="P:proteolysis"/>
    <property type="evidence" value="ECO:0007669"/>
    <property type="project" value="InterPro"/>
</dbReference>
<dbReference type="InterPro" id="IPR025661">
    <property type="entry name" value="Pept_asp_AS"/>
</dbReference>
<dbReference type="FunFam" id="3.90.70.10:FF:000332">
    <property type="entry name" value="Cathepsin L1"/>
    <property type="match status" value="1"/>
</dbReference>
<feature type="domain" description="Cathepsin propeptide inhibitor" evidence="4">
    <location>
        <begin position="26"/>
        <end position="83"/>
    </location>
</feature>
<dbReference type="PRINTS" id="PR00705">
    <property type="entry name" value="PAPAIN"/>
</dbReference>
<protein>
    <recommendedName>
        <fullName evidence="6">Peptidase C1A papain C-terminal domain-containing protein</fullName>
    </recommendedName>
</protein>
<dbReference type="Pfam" id="PF00112">
    <property type="entry name" value="Peptidase_C1"/>
    <property type="match status" value="1"/>
</dbReference>
<name>A0A6B2L896_9EUKA</name>
<dbReference type="AlphaFoldDB" id="A0A6B2L896"/>
<reference evidence="5" key="1">
    <citation type="journal article" date="2020" name="J. Eukaryot. Microbiol.">
        <title>De novo Sequencing, Assembly and Annotation of the Transcriptome for the Free-Living Testate Amoeba Arcella intermedia.</title>
        <authorList>
            <person name="Ribeiro G.M."/>
            <person name="Porfirio-Sousa A.L."/>
            <person name="Maurer-Alcala X.X."/>
            <person name="Katz L.A."/>
            <person name="Lahr D.J.G."/>
        </authorList>
    </citation>
    <scope>NUCLEOTIDE SEQUENCE</scope>
</reference>
<dbReference type="InterPro" id="IPR013201">
    <property type="entry name" value="Prot_inhib_I29"/>
</dbReference>
<dbReference type="SMART" id="SM00645">
    <property type="entry name" value="Pept_C1"/>
    <property type="match status" value="1"/>
</dbReference>
<dbReference type="InterPro" id="IPR039417">
    <property type="entry name" value="Peptidase_C1A_papain-like"/>
</dbReference>
<dbReference type="EMBL" id="GIBP01004098">
    <property type="protein sequence ID" value="NDV33067.1"/>
    <property type="molecule type" value="Transcribed_RNA"/>
</dbReference>
<evidence type="ECO:0000256" key="2">
    <source>
        <dbReference type="ARBA" id="ARBA00023157"/>
    </source>
</evidence>
<dbReference type="GO" id="GO:0008234">
    <property type="term" value="F:cysteine-type peptidase activity"/>
    <property type="evidence" value="ECO:0007669"/>
    <property type="project" value="InterPro"/>
</dbReference>
<sequence>MLVLLLAIVSVSSAKTLWHQLDNYSFEEYEKEFGKIYQTEQERALRRQIFETNLKDIKEHNAKDDQTWKKGVNHLTDRTDTDLKSLHGYKRGDRRRRPSLEFSGASAEQLKFWEASELDWRTKGAVTDVKNQGECGSCWTFASAETLESWWFLAGHALPVLSEQQIVDCTPNPNHCGGTGGCNGGTPELAYDRIIEMGGLASEQDYPYTAKDGTCKWSGNTTSPAATLRAWVDLPPNDYGAVMAAIQNGPLAINVDASSWHAYESGVMSCNMTSPDIDHVVQLVGYGTDSATGALYWLVRNSWSTLWGEEGYIRLARWTTNNPCGEDQTPQDGTGCSGGSSEVLVCGSCGILYDVTFPVI</sequence>